<keyword evidence="6" id="KW-0482">Metalloprotease</keyword>
<evidence type="ECO:0000256" key="1">
    <source>
        <dbReference type="ARBA" id="ARBA00001947"/>
    </source>
</evidence>
<feature type="domain" description="Peptidase M20 dimerisation" evidence="10">
    <location>
        <begin position="181"/>
        <end position="272"/>
    </location>
</feature>
<proteinExistence type="inferred from homology"/>
<evidence type="ECO:0000256" key="3">
    <source>
        <dbReference type="ARBA" id="ARBA00022723"/>
    </source>
</evidence>
<dbReference type="InterPro" id="IPR002933">
    <property type="entry name" value="Peptidase_M20"/>
</dbReference>
<dbReference type="AlphaFoldDB" id="A0A662Z4G3"/>
<dbReference type="GO" id="GO:0006508">
    <property type="term" value="P:proteolysis"/>
    <property type="evidence" value="ECO:0007669"/>
    <property type="project" value="UniProtKB-KW"/>
</dbReference>
<keyword evidence="12" id="KW-1185">Reference proteome</keyword>
<dbReference type="Pfam" id="PF01546">
    <property type="entry name" value="Peptidase_M20"/>
    <property type="match status" value="1"/>
</dbReference>
<keyword evidence="11" id="KW-0031">Aminopeptidase</keyword>
<feature type="binding site" evidence="9">
    <location>
        <position position="105"/>
    </location>
    <ligand>
        <name>Zn(2+)</name>
        <dbReference type="ChEBI" id="CHEBI:29105"/>
        <label>2</label>
    </ligand>
</feature>
<evidence type="ECO:0000313" key="11">
    <source>
        <dbReference type="EMBL" id="SEV84085.1"/>
    </source>
</evidence>
<reference evidence="11 12" key="1">
    <citation type="submission" date="2016-10" db="EMBL/GenBank/DDBJ databases">
        <authorList>
            <person name="Varghese N."/>
            <person name="Submissions S."/>
        </authorList>
    </citation>
    <scope>NUCLEOTIDE SEQUENCE [LARGE SCALE GENOMIC DNA]</scope>
    <source>
        <strain evidence="11 12">IBRC-M10081</strain>
    </source>
</reference>
<dbReference type="GO" id="GO:0004177">
    <property type="term" value="F:aminopeptidase activity"/>
    <property type="evidence" value="ECO:0007669"/>
    <property type="project" value="UniProtKB-UniRule"/>
</dbReference>
<dbReference type="RefSeq" id="WP_091473392.1">
    <property type="nucleotide sequence ID" value="NZ_FOIT01000001.1"/>
</dbReference>
<evidence type="ECO:0000256" key="6">
    <source>
        <dbReference type="ARBA" id="ARBA00023049"/>
    </source>
</evidence>
<keyword evidence="2" id="KW-0645">Protease</keyword>
<feature type="binding site" evidence="9">
    <location>
        <position position="105"/>
    </location>
    <ligand>
        <name>Zn(2+)</name>
        <dbReference type="ChEBI" id="CHEBI:29105"/>
        <label>1</label>
    </ligand>
</feature>
<evidence type="ECO:0000256" key="8">
    <source>
        <dbReference type="PIRSR" id="PIRSR001123-1"/>
    </source>
</evidence>
<organism evidence="11 12">
    <name type="scientific">Aliicoccus persicus</name>
    <dbReference type="NCBI Taxonomy" id="930138"/>
    <lineage>
        <taxon>Bacteria</taxon>
        <taxon>Bacillati</taxon>
        <taxon>Bacillota</taxon>
        <taxon>Bacilli</taxon>
        <taxon>Bacillales</taxon>
        <taxon>Staphylococcaceae</taxon>
        <taxon>Aliicoccus</taxon>
    </lineage>
</organism>
<dbReference type="InterPro" id="IPR001261">
    <property type="entry name" value="ArgE/DapE_CS"/>
</dbReference>
<dbReference type="SUPFAM" id="SSF55031">
    <property type="entry name" value="Bacterial exopeptidase dimerisation domain"/>
    <property type="match status" value="1"/>
</dbReference>
<evidence type="ECO:0000256" key="4">
    <source>
        <dbReference type="ARBA" id="ARBA00022801"/>
    </source>
</evidence>
<sequence length="373" mass="40042">MNKQRLIDTLLTLVQINSESGDERLIADHLVKELKGLNIDVIEDSSQIETGYGAGNLFAKVPGTLDVEPVCFMVHMDTVKPGNNVKPVVDDTYIKSDGTTILGADDKAGIAALIETIRVLQEENIQHGDIEIIITVGEETGLVGAKAFDTTQIKSKFGYAIDAPGLVGSVVTQAPTQSKIDVDIHGKTAHAGVAPELGVSAIEIAARAIANMKLGRINEETTANIGKITGGDSTNVVTEHVELKAEARSLVMEKLNAQVEHMKTVFTETAAEMGGQVTFNERNVYAPINVSPDREVITTVVDAINNIGRTPELVSLGGGSDGNIFSEKGIETVILGLGYEEIHTKQERMPISELVKITELIIELIQVQAKKEK</sequence>
<evidence type="ECO:0000259" key="10">
    <source>
        <dbReference type="Pfam" id="PF07687"/>
    </source>
</evidence>
<dbReference type="OrthoDB" id="9776600at2"/>
<dbReference type="Gene3D" id="3.40.630.10">
    <property type="entry name" value="Zn peptidases"/>
    <property type="match status" value="1"/>
</dbReference>
<feature type="binding site" evidence="9">
    <location>
        <position position="162"/>
    </location>
    <ligand>
        <name>Zn(2+)</name>
        <dbReference type="ChEBI" id="CHEBI:29105"/>
        <label>1</label>
    </ligand>
</feature>
<accession>A0A662Z4G3</accession>
<dbReference type="PANTHER" id="PTHR42994">
    <property type="entry name" value="PEPTIDASE T"/>
    <property type="match status" value="1"/>
</dbReference>
<keyword evidence="5" id="KW-0862">Zinc</keyword>
<dbReference type="PIRSF" id="PIRSF001123">
    <property type="entry name" value="PepA_GA"/>
    <property type="match status" value="1"/>
</dbReference>
<dbReference type="InterPro" id="IPR036264">
    <property type="entry name" value="Bact_exopeptidase_dim_dom"/>
</dbReference>
<keyword evidence="3 9" id="KW-0479">Metal-binding</keyword>
<comment type="similarity">
    <text evidence="7">Belongs to the peptidase M42 family.</text>
</comment>
<dbReference type="Proteomes" id="UP000243605">
    <property type="component" value="Unassembled WGS sequence"/>
</dbReference>
<dbReference type="Gene3D" id="3.30.70.360">
    <property type="match status" value="1"/>
</dbReference>
<dbReference type="InterPro" id="IPR011650">
    <property type="entry name" value="Peptidase_M20_dimer"/>
</dbReference>
<dbReference type="PANTHER" id="PTHR42994:SF2">
    <property type="entry name" value="PEPTIDASE"/>
    <property type="match status" value="1"/>
</dbReference>
<name>A0A662Z4G3_9STAP</name>
<dbReference type="SUPFAM" id="SSF53187">
    <property type="entry name" value="Zn-dependent exopeptidases"/>
    <property type="match status" value="1"/>
</dbReference>
<protein>
    <submittedName>
        <fullName evidence="11">Tripeptide aminopeptidase</fullName>
    </submittedName>
</protein>
<evidence type="ECO:0000256" key="7">
    <source>
        <dbReference type="PIRNR" id="PIRNR001123"/>
    </source>
</evidence>
<evidence type="ECO:0000313" key="12">
    <source>
        <dbReference type="Proteomes" id="UP000243605"/>
    </source>
</evidence>
<keyword evidence="4" id="KW-0378">Hydrolase</keyword>
<dbReference type="GO" id="GO:0008237">
    <property type="term" value="F:metallopeptidase activity"/>
    <property type="evidence" value="ECO:0007669"/>
    <property type="project" value="UniProtKB-KW"/>
</dbReference>
<dbReference type="EMBL" id="FOIT01000001">
    <property type="protein sequence ID" value="SEV84085.1"/>
    <property type="molecule type" value="Genomic_DNA"/>
</dbReference>
<comment type="cofactor">
    <cofactor evidence="9">
        <name>a divalent metal cation</name>
        <dbReference type="ChEBI" id="CHEBI:60240"/>
    </cofactor>
    <text evidence="9">Binds 2 divalent metal cations per subunit.</text>
</comment>
<dbReference type="NCBIfam" id="TIGR01883">
    <property type="entry name" value="PepT-like"/>
    <property type="match status" value="1"/>
</dbReference>
<dbReference type="PROSITE" id="PS00759">
    <property type="entry name" value="ARGE_DAPE_CPG2_2"/>
    <property type="match status" value="1"/>
</dbReference>
<dbReference type="InterPro" id="IPR008007">
    <property type="entry name" value="Peptidase_M42"/>
</dbReference>
<evidence type="ECO:0000256" key="5">
    <source>
        <dbReference type="ARBA" id="ARBA00022833"/>
    </source>
</evidence>
<gene>
    <name evidence="11" type="ORF">SAMN05192557_0396</name>
</gene>
<dbReference type="GO" id="GO:0046872">
    <property type="term" value="F:metal ion binding"/>
    <property type="evidence" value="ECO:0007669"/>
    <property type="project" value="UniProtKB-UniRule"/>
</dbReference>
<comment type="cofactor">
    <cofactor evidence="1">
        <name>Zn(2+)</name>
        <dbReference type="ChEBI" id="CHEBI:29105"/>
    </cofactor>
</comment>
<evidence type="ECO:0000256" key="2">
    <source>
        <dbReference type="ARBA" id="ARBA00022670"/>
    </source>
</evidence>
<evidence type="ECO:0000256" key="9">
    <source>
        <dbReference type="PIRSR" id="PIRSR001123-2"/>
    </source>
</evidence>
<feature type="active site" description="Proton acceptor" evidence="8">
    <location>
        <position position="138"/>
    </location>
</feature>
<feature type="binding site" evidence="9">
    <location>
        <position position="139"/>
    </location>
    <ligand>
        <name>Zn(2+)</name>
        <dbReference type="ChEBI" id="CHEBI:29105"/>
        <label>2</label>
    </ligand>
</feature>
<dbReference type="Pfam" id="PF07687">
    <property type="entry name" value="M20_dimer"/>
    <property type="match status" value="1"/>
</dbReference>
<dbReference type="InterPro" id="IPR010162">
    <property type="entry name" value="PepT-like"/>
</dbReference>